<dbReference type="PROSITE" id="PS51831">
    <property type="entry name" value="HD"/>
    <property type="match status" value="1"/>
</dbReference>
<evidence type="ECO:0000313" key="4">
    <source>
        <dbReference type="EMBL" id="VAX28887.1"/>
    </source>
</evidence>
<dbReference type="EMBL" id="UOGI01000034">
    <property type="protein sequence ID" value="VAX28887.1"/>
    <property type="molecule type" value="Genomic_DNA"/>
</dbReference>
<organism evidence="4">
    <name type="scientific">hydrothermal vent metagenome</name>
    <dbReference type="NCBI Taxonomy" id="652676"/>
    <lineage>
        <taxon>unclassified sequences</taxon>
        <taxon>metagenomes</taxon>
        <taxon>ecological metagenomes</taxon>
    </lineage>
</organism>
<gene>
    <name evidence="4" type="ORF">MNBD_NITROSPIRAE03-1513</name>
</gene>
<dbReference type="InterPro" id="IPR052722">
    <property type="entry name" value="PgpH_phosphodiesterase"/>
</dbReference>
<keyword evidence="2" id="KW-0812">Transmembrane</keyword>
<evidence type="ECO:0000256" key="2">
    <source>
        <dbReference type="SAM" id="Phobius"/>
    </source>
</evidence>
<evidence type="ECO:0000259" key="3">
    <source>
        <dbReference type="PROSITE" id="PS51831"/>
    </source>
</evidence>
<dbReference type="NCBIfam" id="TIGR00277">
    <property type="entry name" value="HDIG"/>
    <property type="match status" value="1"/>
</dbReference>
<dbReference type="PANTHER" id="PTHR36442:SF1">
    <property type="entry name" value="CYCLIC-DI-AMP PHOSPHODIESTERASE PGPH"/>
    <property type="match status" value="1"/>
</dbReference>
<dbReference type="InterPro" id="IPR006674">
    <property type="entry name" value="HD_domain"/>
</dbReference>
<dbReference type="GO" id="GO:0016787">
    <property type="term" value="F:hydrolase activity"/>
    <property type="evidence" value="ECO:0007669"/>
    <property type="project" value="UniProtKB-KW"/>
</dbReference>
<feature type="region of interest" description="Disordered" evidence="1">
    <location>
        <begin position="419"/>
        <end position="455"/>
    </location>
</feature>
<accession>A0A3B1DJU7</accession>
<reference evidence="4" key="1">
    <citation type="submission" date="2018-06" db="EMBL/GenBank/DDBJ databases">
        <authorList>
            <person name="Zhirakovskaya E."/>
        </authorList>
    </citation>
    <scope>NUCLEOTIDE SEQUENCE</scope>
</reference>
<feature type="transmembrane region" description="Helical" evidence="2">
    <location>
        <begin position="108"/>
        <end position="125"/>
    </location>
</feature>
<dbReference type="Pfam" id="PF07698">
    <property type="entry name" value="7TM-7TMR_HD"/>
    <property type="match status" value="1"/>
</dbReference>
<feature type="transmembrane region" description="Helical" evidence="2">
    <location>
        <begin position="49"/>
        <end position="74"/>
    </location>
</feature>
<feature type="domain" description="HD" evidence="3">
    <location>
        <begin position="192"/>
        <end position="335"/>
    </location>
</feature>
<dbReference type="PANTHER" id="PTHR36442">
    <property type="entry name" value="CYCLIC-DI-AMP PHOSPHODIESTERASE PGPH"/>
    <property type="match status" value="1"/>
</dbReference>
<dbReference type="Pfam" id="PF01966">
    <property type="entry name" value="HD"/>
    <property type="match status" value="1"/>
</dbReference>
<sequence length="455" mass="50788">MLLLLGSLVILTLVLGRSFQYFFQNFTLGIGLFPSGTAIYGMPIAAGAILVALIFDFHTAIIFSFIVSLLTGLWTGEPLYPVYAFVGSLVGAFSIMKCKRRTDILRSGVYVSIINVFTVIGILLFTDRLFDEYAPIALLYAATSGIVVSAVVSLVLPAIEYFFKVTTDITLLELLDLNQPIMKNLLIAAPGTYHHSVIVGNLVEAVAEDIGVNPLLARVSAYYHDIGKMKMPEYFVENQKGTVSRHDRITPHMSSMILMAHVKEGVEIAREYKLPEPIKDIIQQHHGTCLMTYFYQKARDSENGEPIEENYRYQGPKPQSRVAALVMLADAVEAASRVLQNTTPARIESLVDTIVNHIFLDGQLDECELTLKDISIIKKKFTYVLTGILHKRIEYPGFNFEEKKKEKIVPGEEVTLNNKNIRIEVPSQDEYPNKKPPEKGKGQPQKSDPSVKSAR</sequence>
<feature type="compositionally biased region" description="Basic and acidic residues" evidence="1">
    <location>
        <begin position="431"/>
        <end position="441"/>
    </location>
</feature>
<dbReference type="AlphaFoldDB" id="A0A3B1DJU7"/>
<proteinExistence type="predicted"/>
<keyword evidence="4" id="KW-0378">Hydrolase</keyword>
<protein>
    <submittedName>
        <fullName evidence="4">Membrane protein containing HD superfamily hydrolase domain, YQFF ortholog</fullName>
    </submittedName>
</protein>
<keyword evidence="2" id="KW-1133">Transmembrane helix</keyword>
<dbReference type="InterPro" id="IPR006675">
    <property type="entry name" value="HDIG_dom"/>
</dbReference>
<name>A0A3B1DJU7_9ZZZZ</name>
<dbReference type="CDD" id="cd00077">
    <property type="entry name" value="HDc"/>
    <property type="match status" value="1"/>
</dbReference>
<dbReference type="SUPFAM" id="SSF109604">
    <property type="entry name" value="HD-domain/PDEase-like"/>
    <property type="match status" value="1"/>
</dbReference>
<dbReference type="Gene3D" id="1.10.3210.10">
    <property type="entry name" value="Hypothetical protein af1432"/>
    <property type="match status" value="1"/>
</dbReference>
<dbReference type="InterPro" id="IPR003607">
    <property type="entry name" value="HD/PDEase_dom"/>
</dbReference>
<dbReference type="InterPro" id="IPR011621">
    <property type="entry name" value="Metal-dep_PHydrolase_7TM_intra"/>
</dbReference>
<dbReference type="SMART" id="SM00471">
    <property type="entry name" value="HDc"/>
    <property type="match status" value="1"/>
</dbReference>
<keyword evidence="2" id="KW-0472">Membrane</keyword>
<evidence type="ECO:0000256" key="1">
    <source>
        <dbReference type="SAM" id="MobiDB-lite"/>
    </source>
</evidence>
<feature type="transmembrane region" description="Helical" evidence="2">
    <location>
        <begin position="137"/>
        <end position="159"/>
    </location>
</feature>